<name>A0A1D1UZM7_RAMVA</name>
<organism evidence="1 2">
    <name type="scientific">Ramazzottius varieornatus</name>
    <name type="common">Water bear</name>
    <name type="synonym">Tardigrade</name>
    <dbReference type="NCBI Taxonomy" id="947166"/>
    <lineage>
        <taxon>Eukaryota</taxon>
        <taxon>Metazoa</taxon>
        <taxon>Ecdysozoa</taxon>
        <taxon>Tardigrada</taxon>
        <taxon>Eutardigrada</taxon>
        <taxon>Parachela</taxon>
        <taxon>Hypsibioidea</taxon>
        <taxon>Ramazzottiidae</taxon>
        <taxon>Ramazzottius</taxon>
    </lineage>
</organism>
<reference evidence="1 2" key="1">
    <citation type="journal article" date="2016" name="Nat. Commun.">
        <title>Extremotolerant tardigrade genome and improved radiotolerance of human cultured cells by tardigrade-unique protein.</title>
        <authorList>
            <person name="Hashimoto T."/>
            <person name="Horikawa D.D."/>
            <person name="Saito Y."/>
            <person name="Kuwahara H."/>
            <person name="Kozuka-Hata H."/>
            <person name="Shin-I T."/>
            <person name="Minakuchi Y."/>
            <person name="Ohishi K."/>
            <person name="Motoyama A."/>
            <person name="Aizu T."/>
            <person name="Enomoto A."/>
            <person name="Kondo K."/>
            <person name="Tanaka S."/>
            <person name="Hara Y."/>
            <person name="Koshikawa S."/>
            <person name="Sagara H."/>
            <person name="Miura T."/>
            <person name="Yokobori S."/>
            <person name="Miyagawa K."/>
            <person name="Suzuki Y."/>
            <person name="Kubo T."/>
            <person name="Oyama M."/>
            <person name="Kohara Y."/>
            <person name="Fujiyama A."/>
            <person name="Arakawa K."/>
            <person name="Katayama T."/>
            <person name="Toyoda A."/>
            <person name="Kunieda T."/>
        </authorList>
    </citation>
    <scope>NUCLEOTIDE SEQUENCE [LARGE SCALE GENOMIC DNA]</scope>
    <source>
        <strain evidence="1 2">YOKOZUNA-1</strain>
    </source>
</reference>
<protein>
    <submittedName>
        <fullName evidence="1">Uncharacterized protein</fullName>
    </submittedName>
</protein>
<dbReference type="Proteomes" id="UP000186922">
    <property type="component" value="Unassembled WGS sequence"/>
</dbReference>
<dbReference type="EMBL" id="BDGG01000002">
    <property type="protein sequence ID" value="GAU94060.1"/>
    <property type="molecule type" value="Genomic_DNA"/>
</dbReference>
<accession>A0A1D1UZM7</accession>
<gene>
    <name evidence="1" type="primary">RvY_05901-1</name>
    <name evidence="1" type="synonym">RvY_05901.1</name>
    <name evidence="1" type="ORF">RvY_05901</name>
</gene>
<comment type="caution">
    <text evidence="1">The sequence shown here is derived from an EMBL/GenBank/DDBJ whole genome shotgun (WGS) entry which is preliminary data.</text>
</comment>
<keyword evidence="2" id="KW-1185">Reference proteome</keyword>
<evidence type="ECO:0000313" key="1">
    <source>
        <dbReference type="EMBL" id="GAU94060.1"/>
    </source>
</evidence>
<sequence>MEPSKDPEDFRRQPLTTLYTRSSGFAGLHSSRYMKLTRQRIRCQV</sequence>
<proteinExistence type="predicted"/>
<evidence type="ECO:0000313" key="2">
    <source>
        <dbReference type="Proteomes" id="UP000186922"/>
    </source>
</evidence>
<dbReference type="AlphaFoldDB" id="A0A1D1UZM7"/>